<keyword evidence="3" id="KW-1185">Reference proteome</keyword>
<name>A0ABT8HU12_9BACL</name>
<keyword evidence="1" id="KW-0812">Transmembrane</keyword>
<feature type="transmembrane region" description="Helical" evidence="1">
    <location>
        <begin position="21"/>
        <end position="42"/>
    </location>
</feature>
<organism evidence="2 3">
    <name type="scientific">Fictibacillus fluitans</name>
    <dbReference type="NCBI Taxonomy" id="3058422"/>
    <lineage>
        <taxon>Bacteria</taxon>
        <taxon>Bacillati</taxon>
        <taxon>Bacillota</taxon>
        <taxon>Bacilli</taxon>
        <taxon>Bacillales</taxon>
        <taxon>Fictibacillaceae</taxon>
        <taxon>Fictibacillus</taxon>
    </lineage>
</organism>
<sequence length="151" mass="16270">MTKTAEQTEKELQIIGAIQRGLDLATAALLLSGQITIIGIFVTPRGFRVSLGGPLTGESRLEGIGENQAGTALVDVIDIGLAILLISDQIRVTGSFIAPGRFTINVSGPIFGVPLIVPSLPRLKRESAFFQKIVSRHFDVDPQVFKPDQQY</sequence>
<gene>
    <name evidence="2" type="ORF">QYB97_07185</name>
</gene>
<dbReference type="Proteomes" id="UP001172721">
    <property type="component" value="Unassembled WGS sequence"/>
</dbReference>
<keyword evidence="1" id="KW-0472">Membrane</keyword>
<reference evidence="2" key="1">
    <citation type="submission" date="2023-07" db="EMBL/GenBank/DDBJ databases">
        <title>Fictibacillus sp. isolated from freshwater pond.</title>
        <authorList>
            <person name="Kirdat K."/>
            <person name="Bhat A."/>
            <person name="Mourya A."/>
            <person name="Yadav A."/>
        </authorList>
    </citation>
    <scope>NUCLEOTIDE SEQUENCE</scope>
    <source>
        <strain evidence="2">NE201</strain>
    </source>
</reference>
<keyword evidence="1" id="KW-1133">Transmembrane helix</keyword>
<dbReference type="RefSeq" id="WP_301165295.1">
    <property type="nucleotide sequence ID" value="NZ_JAUHTR010000002.1"/>
</dbReference>
<comment type="caution">
    <text evidence="2">The sequence shown here is derived from an EMBL/GenBank/DDBJ whole genome shotgun (WGS) entry which is preliminary data.</text>
</comment>
<accession>A0ABT8HU12</accession>
<evidence type="ECO:0000313" key="3">
    <source>
        <dbReference type="Proteomes" id="UP001172721"/>
    </source>
</evidence>
<protein>
    <submittedName>
        <fullName evidence="2">Uncharacterized protein</fullName>
    </submittedName>
</protein>
<dbReference type="EMBL" id="JAUHTR010000002">
    <property type="protein sequence ID" value="MDN4524251.1"/>
    <property type="molecule type" value="Genomic_DNA"/>
</dbReference>
<evidence type="ECO:0000313" key="2">
    <source>
        <dbReference type="EMBL" id="MDN4524251.1"/>
    </source>
</evidence>
<evidence type="ECO:0000256" key="1">
    <source>
        <dbReference type="SAM" id="Phobius"/>
    </source>
</evidence>
<proteinExistence type="predicted"/>